<keyword evidence="1" id="KW-1185">Reference proteome</keyword>
<dbReference type="RefSeq" id="XP_033460691.1">
    <property type="nucleotide sequence ID" value="XM_033601262.1"/>
</dbReference>
<name>A0A6J3M6M0_9PEZI</name>
<dbReference type="GeneID" id="54359062"/>
<evidence type="ECO:0000313" key="2">
    <source>
        <dbReference type="RefSeq" id="XP_033460691.1"/>
    </source>
</evidence>
<reference evidence="2" key="1">
    <citation type="submission" date="2020-01" db="EMBL/GenBank/DDBJ databases">
        <authorList>
            <consortium name="DOE Joint Genome Institute"/>
            <person name="Haridas S."/>
            <person name="Albert R."/>
            <person name="Binder M."/>
            <person name="Bloem J."/>
            <person name="Labutti K."/>
            <person name="Salamov A."/>
            <person name="Andreopoulos B."/>
            <person name="Baker S.E."/>
            <person name="Barry K."/>
            <person name="Bills G."/>
            <person name="Bluhm B.H."/>
            <person name="Cannon C."/>
            <person name="Castanera R."/>
            <person name="Culley D.E."/>
            <person name="Daum C."/>
            <person name="Ezra D."/>
            <person name="Gonzalez J.B."/>
            <person name="Henrissat B."/>
            <person name="Kuo A."/>
            <person name="Liang C."/>
            <person name="Lipzen A."/>
            <person name="Lutzoni F."/>
            <person name="Magnuson J."/>
            <person name="Mondo S."/>
            <person name="Nolan M."/>
            <person name="Ohm R."/>
            <person name="Pangilinan J."/>
            <person name="Park H.-J."/>
            <person name="Ramirez L."/>
            <person name="Alfaro M."/>
            <person name="Sun H."/>
            <person name="Tritt A."/>
            <person name="Yoshinaga Y."/>
            <person name="Zwiers L.-H."/>
            <person name="Turgeon B.G."/>
            <person name="Goodwin S.B."/>
            <person name="Spatafora J.W."/>
            <person name="Crous P.W."/>
            <person name="Grigoriev I.V."/>
        </authorList>
    </citation>
    <scope>NUCLEOTIDE SEQUENCE</scope>
    <source>
        <strain evidence="2">CBS 342.82</strain>
    </source>
</reference>
<organism evidence="2">
    <name type="scientific">Dissoconium aciculare CBS 342.82</name>
    <dbReference type="NCBI Taxonomy" id="1314786"/>
    <lineage>
        <taxon>Eukaryota</taxon>
        <taxon>Fungi</taxon>
        <taxon>Dikarya</taxon>
        <taxon>Ascomycota</taxon>
        <taxon>Pezizomycotina</taxon>
        <taxon>Dothideomycetes</taxon>
        <taxon>Dothideomycetidae</taxon>
        <taxon>Mycosphaerellales</taxon>
        <taxon>Dissoconiaceae</taxon>
        <taxon>Dissoconium</taxon>
    </lineage>
</organism>
<gene>
    <name evidence="2" type="ORF">K489DRAFT_317764</name>
</gene>
<accession>A0A6J3M6M0</accession>
<dbReference type="AlphaFoldDB" id="A0A6J3M6M0"/>
<proteinExistence type="predicted"/>
<dbReference type="Proteomes" id="UP000504637">
    <property type="component" value="Unplaced"/>
</dbReference>
<evidence type="ECO:0000313" key="1">
    <source>
        <dbReference type="Proteomes" id="UP000504637"/>
    </source>
</evidence>
<reference evidence="2" key="3">
    <citation type="submission" date="2025-08" db="UniProtKB">
        <authorList>
            <consortium name="RefSeq"/>
        </authorList>
    </citation>
    <scope>IDENTIFICATION</scope>
    <source>
        <strain evidence="2">CBS 342.82</strain>
    </source>
</reference>
<dbReference type="OrthoDB" id="4596934at2759"/>
<reference evidence="2" key="2">
    <citation type="submission" date="2020-04" db="EMBL/GenBank/DDBJ databases">
        <authorList>
            <consortium name="NCBI Genome Project"/>
        </authorList>
    </citation>
    <scope>NUCLEOTIDE SEQUENCE</scope>
    <source>
        <strain evidence="2">CBS 342.82</strain>
    </source>
</reference>
<protein>
    <submittedName>
        <fullName evidence="2">Uncharacterized protein</fullName>
    </submittedName>
</protein>
<sequence>MARPVHCTHSFEALKSTTSLILWNCNMCHSGPHWWIWECQKCKLKVCTPCSEKLPGGANKPSHTKR</sequence>